<comment type="caution">
    <text evidence="2">The sequence shown here is derived from an EMBL/GenBank/DDBJ whole genome shotgun (WGS) entry which is preliminary data.</text>
</comment>
<accession>A0A4Z2FS64</accession>
<sequence length="61" mass="7244">MMACLFTRRRAPRATRAPFKQVAQRHRGIDEKEKKDIRRAQKHYTSVFSPSTALLYLKERP</sequence>
<dbReference type="Proteomes" id="UP000314294">
    <property type="component" value="Unassembled WGS sequence"/>
</dbReference>
<protein>
    <submittedName>
        <fullName evidence="2">Uncharacterized protein</fullName>
    </submittedName>
</protein>
<dbReference type="AlphaFoldDB" id="A0A4Z2FS64"/>
<feature type="region of interest" description="Disordered" evidence="1">
    <location>
        <begin position="15"/>
        <end position="36"/>
    </location>
</feature>
<evidence type="ECO:0000313" key="3">
    <source>
        <dbReference type="Proteomes" id="UP000314294"/>
    </source>
</evidence>
<reference evidence="2 3" key="1">
    <citation type="submission" date="2019-03" db="EMBL/GenBank/DDBJ databases">
        <title>First draft genome of Liparis tanakae, snailfish: a comprehensive survey of snailfish specific genes.</title>
        <authorList>
            <person name="Kim W."/>
            <person name="Song I."/>
            <person name="Jeong J.-H."/>
            <person name="Kim D."/>
            <person name="Kim S."/>
            <person name="Ryu S."/>
            <person name="Song J.Y."/>
            <person name="Lee S.K."/>
        </authorList>
    </citation>
    <scope>NUCLEOTIDE SEQUENCE [LARGE SCALE GENOMIC DNA]</scope>
    <source>
        <tissue evidence="2">Muscle</tissue>
    </source>
</reference>
<feature type="compositionally biased region" description="Basic and acidic residues" evidence="1">
    <location>
        <begin position="27"/>
        <end position="36"/>
    </location>
</feature>
<keyword evidence="3" id="KW-1185">Reference proteome</keyword>
<evidence type="ECO:0000256" key="1">
    <source>
        <dbReference type="SAM" id="MobiDB-lite"/>
    </source>
</evidence>
<proteinExistence type="predicted"/>
<organism evidence="2 3">
    <name type="scientific">Liparis tanakae</name>
    <name type="common">Tanaka's snailfish</name>
    <dbReference type="NCBI Taxonomy" id="230148"/>
    <lineage>
        <taxon>Eukaryota</taxon>
        <taxon>Metazoa</taxon>
        <taxon>Chordata</taxon>
        <taxon>Craniata</taxon>
        <taxon>Vertebrata</taxon>
        <taxon>Euteleostomi</taxon>
        <taxon>Actinopterygii</taxon>
        <taxon>Neopterygii</taxon>
        <taxon>Teleostei</taxon>
        <taxon>Neoteleostei</taxon>
        <taxon>Acanthomorphata</taxon>
        <taxon>Eupercaria</taxon>
        <taxon>Perciformes</taxon>
        <taxon>Cottioidei</taxon>
        <taxon>Cottales</taxon>
        <taxon>Liparidae</taxon>
        <taxon>Liparis</taxon>
    </lineage>
</organism>
<evidence type="ECO:0000313" key="2">
    <source>
        <dbReference type="EMBL" id="TNN43841.1"/>
    </source>
</evidence>
<name>A0A4Z2FS64_9TELE</name>
<gene>
    <name evidence="2" type="ORF">EYF80_045972</name>
</gene>
<dbReference type="EMBL" id="SRLO01000942">
    <property type="protein sequence ID" value="TNN43841.1"/>
    <property type="molecule type" value="Genomic_DNA"/>
</dbReference>